<keyword evidence="3" id="KW-0010">Activator</keyword>
<dbReference type="InterPro" id="IPR000551">
    <property type="entry name" value="MerR-type_HTH_dom"/>
</dbReference>
<organism evidence="7 8">
    <name type="scientific">Actinocatenispora thailandica</name>
    <dbReference type="NCBI Taxonomy" id="227318"/>
    <lineage>
        <taxon>Bacteria</taxon>
        <taxon>Bacillati</taxon>
        <taxon>Actinomycetota</taxon>
        <taxon>Actinomycetes</taxon>
        <taxon>Micromonosporales</taxon>
        <taxon>Micromonosporaceae</taxon>
        <taxon>Actinocatenispora</taxon>
    </lineage>
</organism>
<evidence type="ECO:0000313" key="7">
    <source>
        <dbReference type="EMBL" id="BCJ38392.1"/>
    </source>
</evidence>
<dbReference type="CDD" id="cd01106">
    <property type="entry name" value="HTH_TipAL-Mta"/>
    <property type="match status" value="1"/>
</dbReference>
<evidence type="ECO:0000256" key="3">
    <source>
        <dbReference type="ARBA" id="ARBA00023159"/>
    </source>
</evidence>
<gene>
    <name evidence="7" type="ORF">Athai_58950</name>
</gene>
<reference evidence="7 8" key="1">
    <citation type="submission" date="2020-08" db="EMBL/GenBank/DDBJ databases">
        <title>Whole genome shotgun sequence of Actinocatenispora thailandica NBRC 105041.</title>
        <authorList>
            <person name="Komaki H."/>
            <person name="Tamura T."/>
        </authorList>
    </citation>
    <scope>NUCLEOTIDE SEQUENCE [LARGE SCALE GENOMIC DNA]</scope>
    <source>
        <strain evidence="7 8">NBRC 105041</strain>
    </source>
</reference>
<name>A0A7R7HZI5_9ACTN</name>
<dbReference type="Gene3D" id="1.10.490.50">
    <property type="entry name" value="Antibiotic binding domain of TipA-like multidrug resistance regulators"/>
    <property type="match status" value="1"/>
</dbReference>
<dbReference type="GO" id="GO:0003677">
    <property type="term" value="F:DNA binding"/>
    <property type="evidence" value="ECO:0007669"/>
    <property type="project" value="UniProtKB-KW"/>
</dbReference>
<dbReference type="Pfam" id="PF13411">
    <property type="entry name" value="MerR_1"/>
    <property type="match status" value="1"/>
</dbReference>
<feature type="domain" description="HTH merR-type" evidence="6">
    <location>
        <begin position="9"/>
        <end position="78"/>
    </location>
</feature>
<dbReference type="EMBL" id="AP023355">
    <property type="protein sequence ID" value="BCJ38392.1"/>
    <property type="molecule type" value="Genomic_DNA"/>
</dbReference>
<protein>
    <submittedName>
        <fullName evidence="7">MerR family transcriptional regulator</fullName>
    </submittedName>
</protein>
<dbReference type="SMART" id="SM00422">
    <property type="entry name" value="HTH_MERR"/>
    <property type="match status" value="1"/>
</dbReference>
<dbReference type="KEGG" id="atl:Athai_58950"/>
<dbReference type="SUPFAM" id="SSF46955">
    <property type="entry name" value="Putative DNA-binding domain"/>
    <property type="match status" value="1"/>
</dbReference>
<dbReference type="RefSeq" id="WP_203964433.1">
    <property type="nucleotide sequence ID" value="NZ_AP023355.1"/>
</dbReference>
<feature type="region of interest" description="Disordered" evidence="5">
    <location>
        <begin position="74"/>
        <end position="93"/>
    </location>
</feature>
<keyword evidence="4" id="KW-0804">Transcription</keyword>
<evidence type="ECO:0000256" key="4">
    <source>
        <dbReference type="ARBA" id="ARBA00023163"/>
    </source>
</evidence>
<evidence type="ECO:0000256" key="5">
    <source>
        <dbReference type="SAM" id="MobiDB-lite"/>
    </source>
</evidence>
<dbReference type="PROSITE" id="PS50937">
    <property type="entry name" value="HTH_MERR_2"/>
    <property type="match status" value="1"/>
</dbReference>
<evidence type="ECO:0000256" key="1">
    <source>
        <dbReference type="ARBA" id="ARBA00023015"/>
    </source>
</evidence>
<keyword evidence="1" id="KW-0805">Transcription regulation</keyword>
<dbReference type="Proteomes" id="UP000611640">
    <property type="component" value="Chromosome"/>
</dbReference>
<dbReference type="PANTHER" id="PTHR30204">
    <property type="entry name" value="REDOX-CYCLING DRUG-SENSING TRANSCRIPTIONAL ACTIVATOR SOXR"/>
    <property type="match status" value="1"/>
</dbReference>
<dbReference type="Pfam" id="PF07739">
    <property type="entry name" value="TipAS"/>
    <property type="match status" value="1"/>
</dbReference>
<evidence type="ECO:0000259" key="6">
    <source>
        <dbReference type="PROSITE" id="PS50937"/>
    </source>
</evidence>
<feature type="compositionally biased region" description="Basic and acidic residues" evidence="5">
    <location>
        <begin position="81"/>
        <end position="93"/>
    </location>
</feature>
<dbReference type="Gene3D" id="1.10.1660.10">
    <property type="match status" value="1"/>
</dbReference>
<dbReference type="InterPro" id="IPR036244">
    <property type="entry name" value="TipA-like_antibiotic-bd"/>
</dbReference>
<dbReference type="PRINTS" id="PR00040">
    <property type="entry name" value="HTHMERR"/>
</dbReference>
<dbReference type="InterPro" id="IPR012925">
    <property type="entry name" value="TipAS_dom"/>
</dbReference>
<dbReference type="GO" id="GO:0003700">
    <property type="term" value="F:DNA-binding transcription factor activity"/>
    <property type="evidence" value="ECO:0007669"/>
    <property type="project" value="InterPro"/>
</dbReference>
<evidence type="ECO:0000313" key="8">
    <source>
        <dbReference type="Proteomes" id="UP000611640"/>
    </source>
</evidence>
<dbReference type="InterPro" id="IPR009061">
    <property type="entry name" value="DNA-bd_dom_put_sf"/>
</dbReference>
<keyword evidence="2" id="KW-0238">DNA-binding</keyword>
<dbReference type="SUPFAM" id="SSF89082">
    <property type="entry name" value="Antibiotic binding domain of TipA-like multidrug resistance regulators"/>
    <property type="match status" value="1"/>
</dbReference>
<keyword evidence="8" id="KW-1185">Reference proteome</keyword>
<dbReference type="AlphaFoldDB" id="A0A7R7HZI5"/>
<dbReference type="InterPro" id="IPR047057">
    <property type="entry name" value="MerR_fam"/>
</dbReference>
<dbReference type="PROSITE" id="PS00552">
    <property type="entry name" value="HTH_MERR_1"/>
    <property type="match status" value="1"/>
</dbReference>
<sequence length="267" mass="29321">MSSDEQAGGYTVGPAAKLVGVSVKTLHHWDSIGLVRPSGRTPGGYRVYSPDDVARIHRVLVYRELGFPLAEIGPILDDPGTDPRDQLRRQRSELASRRSRIEEMIAAVDRMLDATRRGIRLTAEEQVEIFGTDWRPDRVDEAEQRWGDTAQWQQYTERAAALTADDWRTVAGSIEALTAELAAACRAGVPAGSAEANALAERHRTMMETYFDCTHSMHVCLGRMMAADAGYVEYYERFAPGLAGWLCAAIAANAAAHGTDPATATWQ</sequence>
<proteinExistence type="predicted"/>
<dbReference type="PANTHER" id="PTHR30204:SF90">
    <property type="entry name" value="HTH-TYPE TRANSCRIPTIONAL ACTIVATOR MTA"/>
    <property type="match status" value="1"/>
</dbReference>
<evidence type="ECO:0000256" key="2">
    <source>
        <dbReference type="ARBA" id="ARBA00023125"/>
    </source>
</evidence>
<accession>A0A7R7HZI5</accession>